<organism evidence="2 3">
    <name type="scientific">Methanocella conradii (strain DSM 24694 / JCM 17849 / CGMCC 1.5162 / HZ254)</name>
    <dbReference type="NCBI Taxonomy" id="1041930"/>
    <lineage>
        <taxon>Archaea</taxon>
        <taxon>Methanobacteriati</taxon>
        <taxon>Methanobacteriota</taxon>
        <taxon>Stenosarchaea group</taxon>
        <taxon>Methanomicrobia</taxon>
        <taxon>Methanocellales</taxon>
        <taxon>Methanocellaceae</taxon>
        <taxon>Methanocella</taxon>
    </lineage>
</organism>
<name>H8I8E7_METCZ</name>
<dbReference type="Proteomes" id="UP000005233">
    <property type="component" value="Chromosome"/>
</dbReference>
<dbReference type="Pfam" id="PF07758">
    <property type="entry name" value="DUF1614"/>
    <property type="match status" value="1"/>
</dbReference>
<evidence type="ECO:0000313" key="3">
    <source>
        <dbReference type="Proteomes" id="UP000005233"/>
    </source>
</evidence>
<dbReference type="HOGENOM" id="CLU_082100_0_0_2"/>
<dbReference type="PROSITE" id="PS51257">
    <property type="entry name" value="PROKAR_LIPOPROTEIN"/>
    <property type="match status" value="1"/>
</dbReference>
<dbReference type="AlphaFoldDB" id="H8I8E7"/>
<keyword evidence="1" id="KW-1133">Transmembrane helix</keyword>
<dbReference type="EMBL" id="CP003243">
    <property type="protein sequence ID" value="AFC99000.1"/>
    <property type="molecule type" value="Genomic_DNA"/>
</dbReference>
<feature type="transmembrane region" description="Helical" evidence="1">
    <location>
        <begin position="98"/>
        <end position="117"/>
    </location>
</feature>
<evidence type="ECO:0000313" key="2">
    <source>
        <dbReference type="EMBL" id="AFC99000.1"/>
    </source>
</evidence>
<dbReference type="eggNOG" id="arCOG02159">
    <property type="taxonomic scope" value="Archaea"/>
</dbReference>
<dbReference type="KEGG" id="mez:Mtc_0229"/>
<keyword evidence="3" id="KW-1185">Reference proteome</keyword>
<feature type="transmembrane region" description="Helical" evidence="1">
    <location>
        <begin position="176"/>
        <end position="197"/>
    </location>
</feature>
<dbReference type="OrthoDB" id="46118at2157"/>
<feature type="transmembrane region" description="Helical" evidence="1">
    <location>
        <begin position="148"/>
        <end position="170"/>
    </location>
</feature>
<gene>
    <name evidence="2" type="ordered locus">Mtc_0229</name>
</gene>
<reference evidence="2 3" key="1">
    <citation type="journal article" date="2012" name="J. Bacteriol.">
        <title>Complete genome sequence of a thermophilic methanogen, Methanocella conradii HZ254, isolated from Chinese rice field soil.</title>
        <authorList>
            <person name="Lu Z."/>
            <person name="Lu Y."/>
        </authorList>
    </citation>
    <scope>NUCLEOTIDE SEQUENCE [LARGE SCALE GENOMIC DNA]</scope>
    <source>
        <strain evidence="3">DSM 24694 / JCM 17849 / CGMCC 1.5162 / HZ254</strain>
    </source>
</reference>
<dbReference type="STRING" id="1041930.Mtc_0229"/>
<protein>
    <submittedName>
        <fullName evidence="2">Membrane protein</fullName>
    </submittedName>
</protein>
<feature type="transmembrane region" description="Helical" evidence="1">
    <location>
        <begin position="209"/>
        <end position="235"/>
    </location>
</feature>
<accession>H8I8E7</accession>
<keyword evidence="1" id="KW-0472">Membrane</keyword>
<feature type="transmembrane region" description="Helical" evidence="1">
    <location>
        <begin position="123"/>
        <end position="141"/>
    </location>
</feature>
<proteinExistence type="predicted"/>
<evidence type="ECO:0000256" key="1">
    <source>
        <dbReference type="SAM" id="Phobius"/>
    </source>
</evidence>
<dbReference type="InterPro" id="IPR011672">
    <property type="entry name" value="DUF1614"/>
</dbReference>
<keyword evidence="1" id="KW-0812">Transmembrane</keyword>
<feature type="transmembrane region" description="Helical" evidence="1">
    <location>
        <begin position="51"/>
        <end position="68"/>
    </location>
</feature>
<sequence>MRRLVTFPLALPLFILLLLLPFILLACVALLSLTAADLVGRALGLSPLEALLIYMAILLGSVVNIPIYEFKSPGSARPPTVPYLGSRYRLPVWQGHRTIVAVNLGGCIMPAALSVYFALNLPFTPLLLTTLIVALGVFYFARPVRSVGIMVPMFIPPLLAVGASLTSLYIDGSGFASLARMAFASGVFGTLIGADIMHLGSIRKVGSDFVSIGGAGTFDGILLTGVIATILAAILTSV</sequence>